<reference evidence="4" key="1">
    <citation type="submission" date="2021-03" db="EMBL/GenBank/DDBJ databases">
        <authorList>
            <person name="Tran Van P."/>
        </authorList>
    </citation>
    <scope>NUCLEOTIDE SEQUENCE</scope>
</reference>
<dbReference type="PANTHER" id="PTHR13341">
    <property type="entry name" value="MIR-INTERACTING SAPOSIN-LIKE PROTEIN"/>
    <property type="match status" value="1"/>
</dbReference>
<dbReference type="EMBL" id="CAJPIN010009561">
    <property type="protein sequence ID" value="CAG2059441.1"/>
    <property type="molecule type" value="Genomic_DNA"/>
</dbReference>
<proteinExistence type="inferred from homology"/>
<evidence type="ECO:0000259" key="3">
    <source>
        <dbReference type="PROSITE" id="PS50015"/>
    </source>
</evidence>
<dbReference type="InterPro" id="IPR008139">
    <property type="entry name" value="SaposinB_dom"/>
</dbReference>
<accession>A0ABN7P1Z0</accession>
<dbReference type="PROSITE" id="PS50015">
    <property type="entry name" value="SAP_B"/>
    <property type="match status" value="1"/>
</dbReference>
<evidence type="ECO:0000313" key="4">
    <source>
        <dbReference type="EMBL" id="CAG2059441.1"/>
    </source>
</evidence>
<sequence>MIGTVDLLLSCRMGNHYLNLEDFLNDWWRLLKEVVKLIVNLKCLTRHKRSEEVNKARRKSSDKQFVQHTNVRRLIMKCSSYVLLFALFYIVWADDETYKNVRCLVCRSVVEEIENIIQKVDPRKKVDVGSYRLDSKGNQKQKSVPYARSEVHLTEVMETVCNKMDDYVKATYKTSGELTLLRLVTEDGKMNSLMSEVDIVQDSDLNKSLKFYCEGIVEEYEDNFLKLFAKDVANIDIKLCSDDIHLCSQTEPDDDYEFEDKDEL</sequence>
<dbReference type="InterPro" id="IPR042415">
    <property type="entry name" value="CNPY"/>
</dbReference>
<evidence type="ECO:0000256" key="2">
    <source>
        <dbReference type="ARBA" id="ARBA00023157"/>
    </source>
</evidence>
<keyword evidence="2" id="KW-1015">Disulfide bond</keyword>
<comment type="caution">
    <text evidence="4">The sequence shown here is derived from an EMBL/GenBank/DDBJ whole genome shotgun (WGS) entry which is preliminary data.</text>
</comment>
<evidence type="ECO:0000313" key="5">
    <source>
        <dbReference type="Proteomes" id="UP001153148"/>
    </source>
</evidence>
<dbReference type="InterPro" id="IPR021852">
    <property type="entry name" value="DUF3456"/>
</dbReference>
<organism evidence="4 5">
    <name type="scientific">Timema podura</name>
    <name type="common">Walking stick</name>
    <dbReference type="NCBI Taxonomy" id="61482"/>
    <lineage>
        <taxon>Eukaryota</taxon>
        <taxon>Metazoa</taxon>
        <taxon>Ecdysozoa</taxon>
        <taxon>Arthropoda</taxon>
        <taxon>Hexapoda</taxon>
        <taxon>Insecta</taxon>
        <taxon>Pterygota</taxon>
        <taxon>Neoptera</taxon>
        <taxon>Polyneoptera</taxon>
        <taxon>Phasmatodea</taxon>
        <taxon>Timematodea</taxon>
        <taxon>Timematoidea</taxon>
        <taxon>Timematidae</taxon>
        <taxon>Timema</taxon>
    </lineage>
</organism>
<protein>
    <recommendedName>
        <fullName evidence="3">Saposin B-type domain-containing protein</fullName>
    </recommendedName>
</protein>
<feature type="domain" description="Saposin B-type" evidence="3">
    <location>
        <begin position="99"/>
        <end position="251"/>
    </location>
</feature>
<dbReference type="Pfam" id="PF11938">
    <property type="entry name" value="DUF3456"/>
    <property type="match status" value="1"/>
</dbReference>
<keyword evidence="5" id="KW-1185">Reference proteome</keyword>
<name>A0ABN7P1Z0_TIMPD</name>
<dbReference type="Gene3D" id="1.10.225.10">
    <property type="entry name" value="Saposin-like"/>
    <property type="match status" value="1"/>
</dbReference>
<gene>
    <name evidence="4" type="ORF">TPAB3V08_LOCUS6404</name>
</gene>
<dbReference type="PANTHER" id="PTHR13341:SF2">
    <property type="entry name" value="PROTEIN SEELE"/>
    <property type="match status" value="1"/>
</dbReference>
<dbReference type="Proteomes" id="UP001153148">
    <property type="component" value="Unassembled WGS sequence"/>
</dbReference>
<comment type="similarity">
    <text evidence="1">Belongs to the canopy family.</text>
</comment>
<evidence type="ECO:0000256" key="1">
    <source>
        <dbReference type="ARBA" id="ARBA00007285"/>
    </source>
</evidence>